<dbReference type="RefSeq" id="WP_036120580.1">
    <property type="nucleotide sequence ID" value="NZ_BMET01000001.1"/>
</dbReference>
<protein>
    <recommendedName>
        <fullName evidence="4">DUF4270 domain-containing protein</fullName>
    </recommendedName>
</protein>
<dbReference type="EMBL" id="JPFK01000005">
    <property type="protein sequence ID" value="KFB01417.1"/>
    <property type="molecule type" value="Genomic_DNA"/>
</dbReference>
<evidence type="ECO:0008006" key="4">
    <source>
        <dbReference type="Google" id="ProtNLM"/>
    </source>
</evidence>
<dbReference type="eggNOG" id="ENOG502Z8IK">
    <property type="taxonomic scope" value="Bacteria"/>
</dbReference>
<dbReference type="InterPro" id="IPR025366">
    <property type="entry name" value="DUF4270"/>
</dbReference>
<evidence type="ECO:0000256" key="1">
    <source>
        <dbReference type="SAM" id="SignalP"/>
    </source>
</evidence>
<reference evidence="3" key="2">
    <citation type="submission" date="2014-07" db="EMBL/GenBank/DDBJ databases">
        <title>Genome sequence of Mangrovimonas yunxiaonensis.</title>
        <authorList>
            <person name="Li Y."/>
            <person name="Zheng T."/>
        </authorList>
    </citation>
    <scope>NUCLEOTIDE SEQUENCE [LARGE SCALE GENOMIC DNA]</scope>
    <source>
        <strain evidence="3">LY01</strain>
    </source>
</reference>
<dbReference type="PROSITE" id="PS51257">
    <property type="entry name" value="PROKAR_LIPOPROTEIN"/>
    <property type="match status" value="1"/>
</dbReference>
<dbReference type="OrthoDB" id="1466062at2"/>
<evidence type="ECO:0000313" key="3">
    <source>
        <dbReference type="Proteomes" id="UP000028521"/>
    </source>
</evidence>
<accession>A0A084TL31</accession>
<comment type="caution">
    <text evidence="2">The sequence shown here is derived from an EMBL/GenBank/DDBJ whole genome shotgun (WGS) entry which is preliminary data.</text>
</comment>
<dbReference type="Proteomes" id="UP000028521">
    <property type="component" value="Unassembled WGS sequence"/>
</dbReference>
<sequence length="525" mass="58517">MKKLTQIIKLPAALLLLAAAFIGCEKDYTALDSNIQGIKNFEALTEKYPAIAYNKKTTPVQTDNFSSNILGVFNDPIYGQTTASIVTQLIPQSGGFNPDFGDNPEIVSVKLNVPFYSSVIDTNDDGESTYEVDSIFGNPASPFKLSVYRTDYFLADYDPNSEFSENQVFYSNANQTINFNNHELELLFQDETYIPYTEDTYLEESAGLNFDLNLIESSEGFWEAMFFDNQGNPALSNPNNFKNFFRGLYFKAEAIGPNTGQAIMLNFSNRSAGITIEYTNDSTEEDETLEYKLAFTNVNRLNTFDNDPTSTIIEDAANNADMVNGDETLYLKGGEGSYAVVDLFGGDDTDGNGLSDNYEDFQAAFLDQNGQPTRLINEASISFYVNQNIVNGEEPNRVILYDLKNMTPVVDYFYDSGVSTINPHTSKSSFSKILERDENNQGVKYKINVTEHINNILLRDSTNVKLGLYVTTNINEINQAKLLNDENVISTATALSPRGTALYGSSSNVPEEKRVQLEINYTEPN</sequence>
<name>A0A084TL31_9FLAO</name>
<dbReference type="Pfam" id="PF14092">
    <property type="entry name" value="DUF4270"/>
    <property type="match status" value="1"/>
</dbReference>
<evidence type="ECO:0000313" key="2">
    <source>
        <dbReference type="EMBL" id="KFB01417.1"/>
    </source>
</evidence>
<feature type="chain" id="PRO_5001782837" description="DUF4270 domain-containing protein" evidence="1">
    <location>
        <begin position="26"/>
        <end position="525"/>
    </location>
</feature>
<dbReference type="AlphaFoldDB" id="A0A084TL31"/>
<dbReference type="STRING" id="1197477.IA57_06205"/>
<organism evidence="2 3">
    <name type="scientific">Mangrovimonas yunxiaonensis</name>
    <dbReference type="NCBI Taxonomy" id="1197477"/>
    <lineage>
        <taxon>Bacteria</taxon>
        <taxon>Pseudomonadati</taxon>
        <taxon>Bacteroidota</taxon>
        <taxon>Flavobacteriia</taxon>
        <taxon>Flavobacteriales</taxon>
        <taxon>Flavobacteriaceae</taxon>
        <taxon>Mangrovimonas</taxon>
    </lineage>
</organism>
<feature type="signal peptide" evidence="1">
    <location>
        <begin position="1"/>
        <end position="25"/>
    </location>
</feature>
<keyword evidence="3" id="KW-1185">Reference proteome</keyword>
<proteinExistence type="predicted"/>
<reference evidence="2 3" key="1">
    <citation type="journal article" date="2014" name="Genome Announc.">
        <title>Draft Genome Sequence of the Algicidal Bacterium Mangrovimonas yunxiaonensis Strain LY01.</title>
        <authorList>
            <person name="Li Y."/>
            <person name="Zhu H."/>
            <person name="Li C."/>
            <person name="Zhang H."/>
            <person name="Chen Z."/>
            <person name="Zheng W."/>
            <person name="Xu H."/>
            <person name="Zheng T."/>
        </authorList>
    </citation>
    <scope>NUCLEOTIDE SEQUENCE [LARGE SCALE GENOMIC DNA]</scope>
    <source>
        <strain evidence="2 3">LY01</strain>
    </source>
</reference>
<gene>
    <name evidence="2" type="ORF">IA57_06205</name>
</gene>
<keyword evidence="1" id="KW-0732">Signal</keyword>